<accession>A0A0A0NGS9</accession>
<dbReference type="RefSeq" id="WP_020869629.1">
    <property type="nucleotide sequence ID" value="NC_022785.1"/>
</dbReference>
<dbReference type="AlphaFoldDB" id="A0A0A0NGS9"/>
<evidence type="ECO:0000313" key="2">
    <source>
        <dbReference type="EMBL" id="RLV80730.1"/>
    </source>
</evidence>
<dbReference type="STRING" id="1343740.M271_23390"/>
<proteinExistence type="predicted"/>
<protein>
    <submittedName>
        <fullName evidence="2">Uncharacterized protein</fullName>
    </submittedName>
</protein>
<feature type="compositionally biased region" description="Acidic residues" evidence="1">
    <location>
        <begin position="121"/>
        <end position="132"/>
    </location>
</feature>
<feature type="region of interest" description="Disordered" evidence="1">
    <location>
        <begin position="115"/>
        <end position="148"/>
    </location>
</feature>
<reference evidence="2 3" key="1">
    <citation type="journal article" date="2018" name="J. Biol. Chem.">
        <title>Discovery of the actinoplanic acid pathway in Streptomyces rapamycinicus reveals a genetically conserved synergism with rapamycin.</title>
        <authorList>
            <person name="Mrak P."/>
            <person name="Krastel P."/>
            <person name="Pivk Lukancic P."/>
            <person name="Tao J."/>
            <person name="Pistorius D."/>
            <person name="Moore C.M."/>
        </authorList>
    </citation>
    <scope>NUCLEOTIDE SEQUENCE [LARGE SCALE GENOMIC DNA]</scope>
    <source>
        <strain evidence="2 3">NRRL 5491</strain>
    </source>
</reference>
<sequence length="148" mass="15849">MIIVYTPEDGEERRWDLKTARITAVEAEAVERATGLEWEPAKSKVLNGSMLATRAVAWVLMKRDQPTLRYTAFVPAAAELGFEFDAEELAAIREGIETNADLDEDERAAALAQLDAATPGEDGDETAVEADPEAVPKDSAAGASLTAA</sequence>
<evidence type="ECO:0000256" key="1">
    <source>
        <dbReference type="SAM" id="MobiDB-lite"/>
    </source>
</evidence>
<dbReference type="KEGG" id="src:M271_23390"/>
<comment type="caution">
    <text evidence="2">The sequence shown here is derived from an EMBL/GenBank/DDBJ whole genome shotgun (WGS) entry which is preliminary data.</text>
</comment>
<organism evidence="2 3">
    <name type="scientific">Streptomyces rapamycinicus (strain ATCC 29253 / DSM 41530 / NRRL 5491 / AYB-994)</name>
    <name type="common">Streptomyces hygroscopicus (strain ATCC 29253)</name>
    <dbReference type="NCBI Taxonomy" id="1343740"/>
    <lineage>
        <taxon>Bacteria</taxon>
        <taxon>Bacillati</taxon>
        <taxon>Actinomycetota</taxon>
        <taxon>Actinomycetes</taxon>
        <taxon>Kitasatosporales</taxon>
        <taxon>Streptomycetaceae</taxon>
        <taxon>Streptomyces</taxon>
        <taxon>Streptomyces violaceusniger group</taxon>
    </lineage>
</organism>
<dbReference type="eggNOG" id="ENOG5030KUE">
    <property type="taxonomic scope" value="Bacteria"/>
</dbReference>
<name>A0A0A0NGS9_STRRN</name>
<dbReference type="EMBL" id="QYCY01000001">
    <property type="protein sequence ID" value="RLV80730.1"/>
    <property type="molecule type" value="Genomic_DNA"/>
</dbReference>
<evidence type="ECO:0000313" key="3">
    <source>
        <dbReference type="Proteomes" id="UP000281594"/>
    </source>
</evidence>
<gene>
    <name evidence="2" type="ORF">D3C57_120135</name>
</gene>
<dbReference type="HOGENOM" id="CLU_1757825_0_0_11"/>
<dbReference type="Proteomes" id="UP000281594">
    <property type="component" value="Unassembled WGS sequence"/>
</dbReference>